<evidence type="ECO:0000313" key="3">
    <source>
        <dbReference type="Proteomes" id="UP000177785"/>
    </source>
</evidence>
<name>A0A1G2G5L4_9BACT</name>
<gene>
    <name evidence="2" type="ORF">A2756_00515</name>
</gene>
<evidence type="ECO:0000313" key="2">
    <source>
        <dbReference type="EMBL" id="OGZ45487.1"/>
    </source>
</evidence>
<sequence length="137" mass="15559">MAQLNLHPENCPRCGVSIVSYLKEKERDFAVVYASDLGRIREQAWQRGVLRGVLFGLFFGTFVVMLSWDIASQKSLVEQATAMFARHPIMVASAYFLSIAIGILVNAVGKVHSRKEQELWEEFLQAHSTQEYLQPIE</sequence>
<proteinExistence type="predicted"/>
<comment type="caution">
    <text evidence="2">The sequence shown here is derived from an EMBL/GenBank/DDBJ whole genome shotgun (WGS) entry which is preliminary data.</text>
</comment>
<feature type="transmembrane region" description="Helical" evidence="1">
    <location>
        <begin position="88"/>
        <end position="109"/>
    </location>
</feature>
<protein>
    <submittedName>
        <fullName evidence="2">Uncharacterized protein</fullName>
    </submittedName>
</protein>
<dbReference type="Proteomes" id="UP000177785">
    <property type="component" value="Unassembled WGS sequence"/>
</dbReference>
<dbReference type="EMBL" id="MHNL01000006">
    <property type="protein sequence ID" value="OGZ45487.1"/>
    <property type="molecule type" value="Genomic_DNA"/>
</dbReference>
<keyword evidence="1" id="KW-0812">Transmembrane</keyword>
<accession>A0A1G2G5L4</accession>
<organism evidence="2 3">
    <name type="scientific">Candidatus Ryanbacteria bacterium RIFCSPHIGHO2_01_FULL_48_27</name>
    <dbReference type="NCBI Taxonomy" id="1802115"/>
    <lineage>
        <taxon>Bacteria</taxon>
        <taxon>Candidatus Ryaniibacteriota</taxon>
    </lineage>
</organism>
<feature type="transmembrane region" description="Helical" evidence="1">
    <location>
        <begin position="49"/>
        <end position="68"/>
    </location>
</feature>
<keyword evidence="1" id="KW-0472">Membrane</keyword>
<keyword evidence="1" id="KW-1133">Transmembrane helix</keyword>
<dbReference type="AlphaFoldDB" id="A0A1G2G5L4"/>
<evidence type="ECO:0000256" key="1">
    <source>
        <dbReference type="SAM" id="Phobius"/>
    </source>
</evidence>
<reference evidence="2 3" key="1">
    <citation type="journal article" date="2016" name="Nat. Commun.">
        <title>Thousands of microbial genomes shed light on interconnected biogeochemical processes in an aquifer system.</title>
        <authorList>
            <person name="Anantharaman K."/>
            <person name="Brown C.T."/>
            <person name="Hug L.A."/>
            <person name="Sharon I."/>
            <person name="Castelle C.J."/>
            <person name="Probst A.J."/>
            <person name="Thomas B.C."/>
            <person name="Singh A."/>
            <person name="Wilkins M.J."/>
            <person name="Karaoz U."/>
            <person name="Brodie E.L."/>
            <person name="Williams K.H."/>
            <person name="Hubbard S.S."/>
            <person name="Banfield J.F."/>
        </authorList>
    </citation>
    <scope>NUCLEOTIDE SEQUENCE [LARGE SCALE GENOMIC DNA]</scope>
</reference>